<dbReference type="SUPFAM" id="SSF50630">
    <property type="entry name" value="Acid proteases"/>
    <property type="match status" value="1"/>
</dbReference>
<dbReference type="InterPro" id="IPR001995">
    <property type="entry name" value="Peptidase_A2_cat"/>
</dbReference>
<accession>A0A2B4RR25</accession>
<dbReference type="OrthoDB" id="5990438at2759"/>
<dbReference type="Proteomes" id="UP000225706">
    <property type="component" value="Unassembled WGS sequence"/>
</dbReference>
<dbReference type="AlphaFoldDB" id="A0A2B4RR25"/>
<feature type="domain" description="Peptidase A2" evidence="2">
    <location>
        <begin position="273"/>
        <end position="355"/>
    </location>
</feature>
<dbReference type="GO" id="GO:0006508">
    <property type="term" value="P:proteolysis"/>
    <property type="evidence" value="ECO:0007669"/>
    <property type="project" value="InterPro"/>
</dbReference>
<dbReference type="InterPro" id="IPR021109">
    <property type="entry name" value="Peptidase_aspartic_dom_sf"/>
</dbReference>
<gene>
    <name evidence="3" type="primary">pol</name>
    <name evidence="3" type="ORF">AWC38_SpisGene14646</name>
</gene>
<dbReference type="InterPro" id="IPR043502">
    <property type="entry name" value="DNA/RNA_pol_sf"/>
</dbReference>
<protein>
    <submittedName>
        <fullName evidence="3">Retrovirus-related Pol polyprotein from transposon 17.6</fullName>
    </submittedName>
</protein>
<dbReference type="CDD" id="cd00303">
    <property type="entry name" value="retropepsin_like"/>
    <property type="match status" value="1"/>
</dbReference>
<evidence type="ECO:0000313" key="4">
    <source>
        <dbReference type="Proteomes" id="UP000225706"/>
    </source>
</evidence>
<keyword evidence="1" id="KW-0378">Hydrolase</keyword>
<dbReference type="EMBL" id="LSMT01000299">
    <property type="protein sequence ID" value="PFX20894.1"/>
    <property type="molecule type" value="Genomic_DNA"/>
</dbReference>
<evidence type="ECO:0000256" key="1">
    <source>
        <dbReference type="ARBA" id="ARBA00022801"/>
    </source>
</evidence>
<dbReference type="Pfam" id="PF13975">
    <property type="entry name" value="gag-asp_proteas"/>
    <property type="match status" value="1"/>
</dbReference>
<comment type="caution">
    <text evidence="3">The sequence shown here is derived from an EMBL/GenBank/DDBJ whole genome shotgun (WGS) entry which is preliminary data.</text>
</comment>
<name>A0A2B4RR25_STYPI</name>
<evidence type="ECO:0000313" key="3">
    <source>
        <dbReference type="EMBL" id="PFX20894.1"/>
    </source>
</evidence>
<keyword evidence="4" id="KW-1185">Reference proteome</keyword>
<dbReference type="PROSITE" id="PS50175">
    <property type="entry name" value="ASP_PROT_RETROV"/>
    <property type="match status" value="1"/>
</dbReference>
<proteinExistence type="predicted"/>
<sequence>MKLVNRILSGGSCNADKLAFSKAKPADISVDERINLAQHVIVNDNCQTSPKHSSSHPPQSGRQKQGACLESGIVIILSIILAIVVKVLELFEVVITSTVEVLKRPPVSSKGHATLVSGASTPNFSALSVQEKTPECLCKVSKEEPPSFKSAVVEENSLVFEQADIFNDDVLSRDDIVISEVISNNAKQNKMPGSDKTLCSDYSPLASSDLENSEQGSTSLSVSRTLSNFSSRAEADSFVQPVSNYVEDKVNDISISFAPGSALLPVSIKGHNFQYLIDTGAAVTAVSANVWRKHLGHAYPELGVPDSESVTTVNGSRLTTIEKTLMEFVIDSRIFTFEACVIEDLSFDVILGRDFLQRFRFKVDSEDGLVSFPSEPSPFPFEGVRVDDDDDLIDEAFISSVHASHTFVIPRQSEILISGELEDSSNKYGICGMIVPKPDSSHRYSIFGVSELVGVAEHGTIPIGLVNSSFKPVKIYRRTRLANFEEVDRNIATFKLNESEKLRESHCSLNSDDEPKECDYSQLPDLPDSILSADDKIRFRDLFSKYRDVFAFSYAELGKTSLVQHVIDTSDATPIKQMPYRTSPEEEIFMRLREANIKLNPKCNFVKQRVEYLDHIVTPKGISPNPERIRVVQEFPTPTNLKGSFKHADRNDEQLFQQDYGNRGCGVEARNIHDGTSNIKDPGKII</sequence>
<dbReference type="InterPro" id="IPR043128">
    <property type="entry name" value="Rev_trsase/Diguanyl_cyclase"/>
</dbReference>
<dbReference type="Gene3D" id="2.40.70.10">
    <property type="entry name" value="Acid Proteases"/>
    <property type="match status" value="1"/>
</dbReference>
<evidence type="ECO:0000259" key="2">
    <source>
        <dbReference type="PROSITE" id="PS50175"/>
    </source>
</evidence>
<dbReference type="Gene3D" id="3.30.70.270">
    <property type="match status" value="1"/>
</dbReference>
<dbReference type="GO" id="GO:0004190">
    <property type="term" value="F:aspartic-type endopeptidase activity"/>
    <property type="evidence" value="ECO:0007669"/>
    <property type="project" value="InterPro"/>
</dbReference>
<organism evidence="3 4">
    <name type="scientific">Stylophora pistillata</name>
    <name type="common">Smooth cauliflower coral</name>
    <dbReference type="NCBI Taxonomy" id="50429"/>
    <lineage>
        <taxon>Eukaryota</taxon>
        <taxon>Metazoa</taxon>
        <taxon>Cnidaria</taxon>
        <taxon>Anthozoa</taxon>
        <taxon>Hexacorallia</taxon>
        <taxon>Scleractinia</taxon>
        <taxon>Astrocoeniina</taxon>
        <taxon>Pocilloporidae</taxon>
        <taxon>Stylophora</taxon>
    </lineage>
</organism>
<dbReference type="SUPFAM" id="SSF56672">
    <property type="entry name" value="DNA/RNA polymerases"/>
    <property type="match status" value="1"/>
</dbReference>
<reference evidence="4" key="1">
    <citation type="journal article" date="2017" name="bioRxiv">
        <title>Comparative analysis of the genomes of Stylophora pistillata and Acropora digitifera provides evidence for extensive differences between species of corals.</title>
        <authorList>
            <person name="Voolstra C.R."/>
            <person name="Li Y."/>
            <person name="Liew Y.J."/>
            <person name="Baumgarten S."/>
            <person name="Zoccola D."/>
            <person name="Flot J.-F."/>
            <person name="Tambutte S."/>
            <person name="Allemand D."/>
            <person name="Aranda M."/>
        </authorList>
    </citation>
    <scope>NUCLEOTIDE SEQUENCE [LARGE SCALE GENOMIC DNA]</scope>
</reference>